<dbReference type="Pfam" id="PF20013">
    <property type="entry name" value="GAP1-N2"/>
    <property type="match status" value="1"/>
</dbReference>
<dbReference type="EMBL" id="JAQZAO010000011">
    <property type="protein sequence ID" value="MDD7968257.1"/>
    <property type="molecule type" value="Genomic_DNA"/>
</dbReference>
<dbReference type="RefSeq" id="WP_274202785.1">
    <property type="nucleotide sequence ID" value="NZ_JAQZAO010000011.1"/>
</dbReference>
<accession>A0ABT5SZH4</accession>
<evidence type="ECO:0008006" key="5">
    <source>
        <dbReference type="Google" id="ProtNLM"/>
    </source>
</evidence>
<organism evidence="3 4">
    <name type="scientific">Actinomycetospora lemnae</name>
    <dbReference type="NCBI Taxonomy" id="3019891"/>
    <lineage>
        <taxon>Bacteria</taxon>
        <taxon>Bacillati</taxon>
        <taxon>Actinomycetota</taxon>
        <taxon>Actinomycetes</taxon>
        <taxon>Pseudonocardiales</taxon>
        <taxon>Pseudonocardiaceae</taxon>
        <taxon>Actinomycetospora</taxon>
    </lineage>
</organism>
<protein>
    <recommendedName>
        <fullName evidence="5">HEAT repeat protein</fullName>
    </recommendedName>
</protein>
<name>A0ABT5SZH4_9PSEU</name>
<feature type="domain" description="GTPase-associated protein 1 N-terminal" evidence="1">
    <location>
        <begin position="9"/>
        <end position="139"/>
    </location>
</feature>
<feature type="domain" description="GTPase-associated protein 1 middle" evidence="2">
    <location>
        <begin position="164"/>
        <end position="254"/>
    </location>
</feature>
<evidence type="ECO:0000313" key="4">
    <source>
        <dbReference type="Proteomes" id="UP001300763"/>
    </source>
</evidence>
<dbReference type="Pfam" id="PF20014">
    <property type="entry name" value="GAP1-M"/>
    <property type="match status" value="1"/>
</dbReference>
<gene>
    <name evidence="3" type="ORF">PGB27_23180</name>
</gene>
<comment type="caution">
    <text evidence="3">The sequence shown here is derived from an EMBL/GenBank/DDBJ whole genome shotgun (WGS) entry which is preliminary data.</text>
</comment>
<evidence type="ECO:0000313" key="3">
    <source>
        <dbReference type="EMBL" id="MDD7968257.1"/>
    </source>
</evidence>
<sequence length="808" mass="87185">MTEGGPAPFRTLYYTDCRPGQGLGGGAGFQFQARSPGVGEAEQRLVARTALYEVPTSWMRERRPVEAYPRSLAHLRDGVFVTAAGRYLGQEANGYRDGNQFTHALVTEDESSYGLARPAQLWGAPWWVGAPAPTTASPPVPAAPETGPWDTETVRERVAASPDGRARLLALVTALGAPRDPERRRVLLVTDRGEEAACWLAAATLLLDRARALAVSFKIFATDPSRSPHDVVAAHPDWAEEVRRQGRYAVFDLPAGEVPDLAPSPEARFWVPLFLGADDPLDVVDAVELAGQLARAGRDDGVPGEAEREAAALAVGLPLADGAAAAPRTARWLRGAGSRAAELLGATAVEALVAGTDDHAALVDLDDVVAERAGHPGAAELGWDRLATTTRARLFDREVERAHQGVPDSRLRPLPAPDRDEALDHVARTVDPAAALTLAHRHGLRVPDVLVRRFVAWWADHPDADVDPPGWDVGPAVVTGLYQELERRLGDRDRRERTVADVARRWWRHPAPLADRIPVLGPTGPQRVGRLDTEVARAAFRDGPEARAAALRGVAAAVLPGPRGPWVSTWEKVLGTRPVDNAAVARFLEATPPAARDRPLAVVAYHSLTRAPAVDQDTAAALAVLEAAGLPPRELGFDDWPPVDPAVVAVVERLGRAPRLEEARELGRLLTTATRPSREDQARLVRALRGADPSVSGRVLAATRPSALRTAVLDQLHHWAAGTGQHAPDVRSTAVLFAFALKERTDRPRIGAQHQDRLATARDALGERGRDDVAALLADDEGELDLWRKWRPSRARTAKNLLGKLRKG</sequence>
<evidence type="ECO:0000259" key="2">
    <source>
        <dbReference type="Pfam" id="PF20014"/>
    </source>
</evidence>
<keyword evidence="4" id="KW-1185">Reference proteome</keyword>
<dbReference type="Proteomes" id="UP001300763">
    <property type="component" value="Unassembled WGS sequence"/>
</dbReference>
<proteinExistence type="predicted"/>
<evidence type="ECO:0000259" key="1">
    <source>
        <dbReference type="Pfam" id="PF20013"/>
    </source>
</evidence>
<reference evidence="3 4" key="1">
    <citation type="submission" date="2023-02" db="EMBL/GenBank/DDBJ databases">
        <title>Genome sequencing required for Actinomycetospora new species description.</title>
        <authorList>
            <person name="Saimee Y."/>
            <person name="Duangmal K."/>
        </authorList>
    </citation>
    <scope>NUCLEOTIDE SEQUENCE [LARGE SCALE GENOMIC DNA]</scope>
    <source>
        <strain evidence="3 4">DW7H6</strain>
    </source>
</reference>
<dbReference type="InterPro" id="IPR045401">
    <property type="entry name" value="GAP1-M"/>
</dbReference>
<dbReference type="InterPro" id="IPR045402">
    <property type="entry name" value="GAP1-N2"/>
</dbReference>